<evidence type="ECO:0000256" key="2">
    <source>
        <dbReference type="ARBA" id="ARBA00005677"/>
    </source>
</evidence>
<comment type="similarity">
    <text evidence="2">Belongs to the mitochondrion-specific ribosomal protein mL49 family.</text>
</comment>
<evidence type="ECO:0000313" key="7">
    <source>
        <dbReference type="EMBL" id="AMD22688.1"/>
    </source>
</evidence>
<sequence>MIRNLLCSVKSHKTFLLKQLYNVRLQSTMASPTEQLNATSTVNLEVSDKTKSAKSMTDEMNLESNWIKTDEAVFKIFPDLRTIKPSELVGATDFGKNSYFVARSSKGNLPVYSNIKRGGKLVTEIRKIEGDIVQLRNDLQAALPEIPKSEWKIYIQSKKIIVQRDCVRDIKQAMSTVF</sequence>
<dbReference type="GO" id="GO:0005762">
    <property type="term" value="C:mitochondrial large ribosomal subunit"/>
    <property type="evidence" value="ECO:0007669"/>
    <property type="project" value="TreeGrafter"/>
</dbReference>
<dbReference type="EMBL" id="CP014248">
    <property type="protein sequence ID" value="AMD22688.1"/>
    <property type="molecule type" value="Genomic_DNA"/>
</dbReference>
<protein>
    <recommendedName>
        <fullName evidence="6">Large ribosomal subunit protein mL49</fullName>
    </recommendedName>
</protein>
<dbReference type="OrthoDB" id="19439at2759"/>
<dbReference type="Pfam" id="PF05046">
    <property type="entry name" value="Img2"/>
    <property type="match status" value="1"/>
</dbReference>
<gene>
    <name evidence="7" type="ORF">AW171_hschr84739</name>
</gene>
<keyword evidence="4" id="KW-0496">Mitochondrion</keyword>
<dbReference type="STRING" id="45286.A0A0X8HWG8"/>
<dbReference type="Proteomes" id="UP000243052">
    <property type="component" value="Chromosome viii"/>
</dbReference>
<proteinExistence type="inferred from homology"/>
<keyword evidence="8" id="KW-1185">Reference proteome</keyword>
<accession>A0A0X8HWG8</accession>
<keyword evidence="5" id="KW-0687">Ribonucleoprotein</keyword>
<dbReference type="Gene3D" id="3.30.780.10">
    <property type="entry name" value="SUI1-like domain"/>
    <property type="match status" value="1"/>
</dbReference>
<dbReference type="GO" id="GO:0003735">
    <property type="term" value="F:structural constituent of ribosome"/>
    <property type="evidence" value="ECO:0007669"/>
    <property type="project" value="InterPro"/>
</dbReference>
<evidence type="ECO:0000256" key="5">
    <source>
        <dbReference type="ARBA" id="ARBA00023274"/>
    </source>
</evidence>
<evidence type="ECO:0000256" key="4">
    <source>
        <dbReference type="ARBA" id="ARBA00023128"/>
    </source>
</evidence>
<dbReference type="GO" id="GO:0006412">
    <property type="term" value="P:translation"/>
    <property type="evidence" value="ECO:0007669"/>
    <property type="project" value="InterPro"/>
</dbReference>
<evidence type="ECO:0000256" key="3">
    <source>
        <dbReference type="ARBA" id="ARBA00022980"/>
    </source>
</evidence>
<organism evidence="7 8">
    <name type="scientific">Eremothecium sinecaudum</name>
    <dbReference type="NCBI Taxonomy" id="45286"/>
    <lineage>
        <taxon>Eukaryota</taxon>
        <taxon>Fungi</taxon>
        <taxon>Dikarya</taxon>
        <taxon>Ascomycota</taxon>
        <taxon>Saccharomycotina</taxon>
        <taxon>Saccharomycetes</taxon>
        <taxon>Saccharomycetales</taxon>
        <taxon>Saccharomycetaceae</taxon>
        <taxon>Eremothecium</taxon>
    </lineage>
</organism>
<dbReference type="GeneID" id="28726049"/>
<dbReference type="RefSeq" id="XP_017989684.1">
    <property type="nucleotide sequence ID" value="XM_018134044.1"/>
</dbReference>
<dbReference type="PANTHER" id="PTHR13477">
    <property type="entry name" value="MITOCHONDRIAL 39S RIBOSOMAL PROTEIN L49"/>
    <property type="match status" value="1"/>
</dbReference>
<reference evidence="7 8" key="1">
    <citation type="submission" date="2016-01" db="EMBL/GenBank/DDBJ databases">
        <title>Genome sequence of the yeast Holleya sinecauda.</title>
        <authorList>
            <person name="Dietrich F.S."/>
        </authorList>
    </citation>
    <scope>NUCLEOTIDE SEQUENCE [LARGE SCALE GENOMIC DNA]</scope>
    <source>
        <strain evidence="7 8">ATCC 58844</strain>
    </source>
</reference>
<name>A0A0X8HWG8_9SACH</name>
<evidence type="ECO:0000256" key="6">
    <source>
        <dbReference type="ARBA" id="ARBA00035191"/>
    </source>
</evidence>
<dbReference type="PANTHER" id="PTHR13477:SF0">
    <property type="entry name" value="LARGE RIBOSOMAL SUBUNIT PROTEIN ML49"/>
    <property type="match status" value="1"/>
</dbReference>
<dbReference type="InterPro" id="IPR007740">
    <property type="entry name" value="Ribosomal_mL49"/>
</dbReference>
<evidence type="ECO:0000256" key="1">
    <source>
        <dbReference type="ARBA" id="ARBA00004173"/>
    </source>
</evidence>
<comment type="subcellular location">
    <subcellularLocation>
        <location evidence="1">Mitochondrion</location>
    </subcellularLocation>
</comment>
<dbReference type="AlphaFoldDB" id="A0A0X8HWG8"/>
<keyword evidence="3" id="KW-0689">Ribosomal protein</keyword>
<evidence type="ECO:0000313" key="8">
    <source>
        <dbReference type="Proteomes" id="UP000243052"/>
    </source>
</evidence>